<evidence type="ECO:0000256" key="12">
    <source>
        <dbReference type="SAM" id="Phobius"/>
    </source>
</evidence>
<accession>A0A1Y5HVP4</accession>
<dbReference type="PANTHER" id="PTHR38674">
    <property type="entry name" value="ALKANE 1-MONOOXYGENASE 1"/>
    <property type="match status" value="1"/>
</dbReference>
<dbReference type="InterPro" id="IPR033885">
    <property type="entry name" value="AlkB/XylM"/>
</dbReference>
<keyword evidence="5 12" id="KW-0812">Transmembrane</keyword>
<keyword evidence="9" id="KW-0408">Iron</keyword>
<dbReference type="GO" id="GO:0004497">
    <property type="term" value="F:monooxygenase activity"/>
    <property type="evidence" value="ECO:0007669"/>
    <property type="project" value="UniProtKB-KW"/>
</dbReference>
<dbReference type="GO" id="GO:0046872">
    <property type="term" value="F:metal ion binding"/>
    <property type="evidence" value="ECO:0007669"/>
    <property type="project" value="UniProtKB-KW"/>
</dbReference>
<evidence type="ECO:0000256" key="7">
    <source>
        <dbReference type="ARBA" id="ARBA00022989"/>
    </source>
</evidence>
<evidence type="ECO:0000313" key="14">
    <source>
        <dbReference type="EMBL" id="OUS41371.1"/>
    </source>
</evidence>
<feature type="domain" description="Fatty acid desaturase" evidence="13">
    <location>
        <begin position="17"/>
        <end position="115"/>
    </location>
</feature>
<dbReference type="PANTHER" id="PTHR38674:SF1">
    <property type="entry name" value="ALKANE 1-MONOOXYGENASE 1"/>
    <property type="match status" value="1"/>
</dbReference>
<keyword evidence="7 12" id="KW-1133">Transmembrane helix</keyword>
<evidence type="ECO:0000256" key="4">
    <source>
        <dbReference type="ARBA" id="ARBA00022519"/>
    </source>
</evidence>
<keyword evidence="6" id="KW-0479">Metal-binding</keyword>
<feature type="non-terminal residue" evidence="14">
    <location>
        <position position="1"/>
    </location>
</feature>
<evidence type="ECO:0000313" key="15">
    <source>
        <dbReference type="Proteomes" id="UP000227088"/>
    </source>
</evidence>
<comment type="similarity">
    <text evidence="2">Belongs to the fatty acid desaturase type 1 family. AlkB subfamily.</text>
</comment>
<name>A0A1Y5HVP4_OLEAN</name>
<dbReference type="EMBL" id="MABE01000077">
    <property type="protein sequence ID" value="OUS41371.1"/>
    <property type="molecule type" value="Genomic_DNA"/>
</dbReference>
<organism evidence="14 15">
    <name type="scientific">Oleispira antarctica</name>
    <dbReference type="NCBI Taxonomy" id="188908"/>
    <lineage>
        <taxon>Bacteria</taxon>
        <taxon>Pseudomonadati</taxon>
        <taxon>Pseudomonadota</taxon>
        <taxon>Gammaproteobacteria</taxon>
        <taxon>Oceanospirillales</taxon>
        <taxon>Oceanospirillaceae</taxon>
        <taxon>Oleispira</taxon>
    </lineage>
</organism>
<dbReference type="Proteomes" id="UP000227088">
    <property type="component" value="Unassembled WGS sequence"/>
</dbReference>
<keyword evidence="4" id="KW-0997">Cell inner membrane</keyword>
<feature type="transmembrane region" description="Helical" evidence="12">
    <location>
        <begin position="20"/>
        <end position="39"/>
    </location>
</feature>
<dbReference type="GO" id="GO:0006629">
    <property type="term" value="P:lipid metabolic process"/>
    <property type="evidence" value="ECO:0007669"/>
    <property type="project" value="InterPro"/>
</dbReference>
<evidence type="ECO:0000256" key="10">
    <source>
        <dbReference type="ARBA" id="ARBA00023033"/>
    </source>
</evidence>
<evidence type="ECO:0000256" key="8">
    <source>
        <dbReference type="ARBA" id="ARBA00023002"/>
    </source>
</evidence>
<evidence type="ECO:0000256" key="11">
    <source>
        <dbReference type="ARBA" id="ARBA00023136"/>
    </source>
</evidence>
<proteinExistence type="inferred from homology"/>
<reference evidence="15" key="1">
    <citation type="journal article" date="2017" name="Proc. Natl. Acad. Sci. U.S.A.">
        <title>Simulation of Deepwater Horizon oil plume reveals substrate specialization within a complex community of hydrocarbon degraders.</title>
        <authorList>
            <person name="Hu P."/>
            <person name="Dubinsky E.A."/>
            <person name="Probst A.J."/>
            <person name="Wang J."/>
            <person name="Sieber C.M.K."/>
            <person name="Tom L.M."/>
            <person name="Gardinali P."/>
            <person name="Banfield J.F."/>
            <person name="Atlas R.M."/>
            <person name="Andersen G.L."/>
        </authorList>
    </citation>
    <scope>NUCLEOTIDE SEQUENCE [LARGE SCALE GENOMIC DNA]</scope>
</reference>
<gene>
    <name evidence="14" type="ORF">A9R00_01275</name>
</gene>
<evidence type="ECO:0000256" key="5">
    <source>
        <dbReference type="ARBA" id="ARBA00022692"/>
    </source>
</evidence>
<evidence type="ECO:0000256" key="2">
    <source>
        <dbReference type="ARBA" id="ARBA00010823"/>
    </source>
</evidence>
<evidence type="ECO:0000256" key="3">
    <source>
        <dbReference type="ARBA" id="ARBA00022475"/>
    </source>
</evidence>
<evidence type="ECO:0000256" key="6">
    <source>
        <dbReference type="ARBA" id="ARBA00022723"/>
    </source>
</evidence>
<keyword evidence="11 12" id="KW-0472">Membrane</keyword>
<dbReference type="InterPro" id="IPR005804">
    <property type="entry name" value="FA_desaturase_dom"/>
</dbReference>
<protein>
    <recommendedName>
        <fullName evidence="13">Fatty acid desaturase domain-containing protein</fullName>
    </recommendedName>
</protein>
<dbReference type="AlphaFoldDB" id="A0A1Y5HVP4"/>
<evidence type="ECO:0000256" key="9">
    <source>
        <dbReference type="ARBA" id="ARBA00023004"/>
    </source>
</evidence>
<keyword evidence="3" id="KW-1003">Cell membrane</keyword>
<comment type="subcellular location">
    <subcellularLocation>
        <location evidence="1">Cell inner membrane</location>
        <topology evidence="1">Multi-pass membrane protein</topology>
    </subcellularLocation>
</comment>
<dbReference type="GO" id="GO:0005886">
    <property type="term" value="C:plasma membrane"/>
    <property type="evidence" value="ECO:0007669"/>
    <property type="project" value="UniProtKB-SubCell"/>
</dbReference>
<keyword evidence="10" id="KW-0503">Monooxygenase</keyword>
<sequence length="186" mass="21213">KIEKTRLNKKGQGLFSYHNAAIRGYLMSVVLVVLAYLMAGLTGAAFLIVTCIFGKFVLEVVNFMEHYGMVRNPDVPVQPRHSWNTNKRLSSWTMFNLTRHSHHHAQGEVPYHELKCYQDAPMMIGGYLTTMLAALIPPLWNKLMIPKVLAWDQNYATQEELMLANEANRNSGIPAFEKVQYKVSKT</sequence>
<evidence type="ECO:0000259" key="13">
    <source>
        <dbReference type="Pfam" id="PF00487"/>
    </source>
</evidence>
<comment type="caution">
    <text evidence="14">The sequence shown here is derived from an EMBL/GenBank/DDBJ whole genome shotgun (WGS) entry which is preliminary data.</text>
</comment>
<dbReference type="Pfam" id="PF00487">
    <property type="entry name" value="FA_desaturase"/>
    <property type="match status" value="1"/>
</dbReference>
<evidence type="ECO:0000256" key="1">
    <source>
        <dbReference type="ARBA" id="ARBA00004429"/>
    </source>
</evidence>
<keyword evidence="8" id="KW-0560">Oxidoreductase</keyword>